<dbReference type="STRING" id="158441.A0A226ED81"/>
<dbReference type="InterPro" id="IPR032350">
    <property type="entry name" value="Nbr1_FW"/>
</dbReference>
<reference evidence="3 4" key="1">
    <citation type="submission" date="2015-12" db="EMBL/GenBank/DDBJ databases">
        <title>The genome of Folsomia candida.</title>
        <authorList>
            <person name="Faddeeva A."/>
            <person name="Derks M.F."/>
            <person name="Anvar Y."/>
            <person name="Smit S."/>
            <person name="Van Straalen N."/>
            <person name="Roelofs D."/>
        </authorList>
    </citation>
    <scope>NUCLEOTIDE SEQUENCE [LARGE SCALE GENOMIC DNA]</scope>
    <source>
        <strain evidence="3 4">VU population</strain>
        <tissue evidence="3">Whole body</tissue>
    </source>
</reference>
<comment type="caution">
    <text evidence="3">The sequence shown here is derived from an EMBL/GenBank/DDBJ whole genome shotgun (WGS) entry which is preliminary data.</text>
</comment>
<dbReference type="Proteomes" id="UP000198287">
    <property type="component" value="Unassembled WGS sequence"/>
</dbReference>
<dbReference type="InterPro" id="IPR039517">
    <property type="entry name" value="C6orf106_UBA-like"/>
</dbReference>
<name>A0A226ED81_FOLCA</name>
<feature type="domain" description="Nbr1 FW" evidence="2">
    <location>
        <begin position="171"/>
        <end position="275"/>
    </location>
</feature>
<proteinExistence type="predicted"/>
<protein>
    <recommendedName>
        <fullName evidence="2">Nbr1 FW domain-containing protein</fullName>
    </recommendedName>
</protein>
<evidence type="ECO:0000259" key="2">
    <source>
        <dbReference type="Pfam" id="PF16158"/>
    </source>
</evidence>
<dbReference type="CDD" id="cd14349">
    <property type="entry name" value="UBA_CF106"/>
    <property type="match status" value="1"/>
</dbReference>
<sequence length="291" mass="31555">MDTDPVDSPPPPPPPSAPPLNSTPPTTAGDSDIRMEQDEDQILGASGGAGDNSLLHQIEHQFSCMATTDKDVLVKQLQKMVGESVLNEYAAAFFLDMNNWNLQLAVGSYFDLIGNSQSPPTHQNLHHYPRHSTIITPSPILGSTPSFSCTSIPPPPHSVALAENKAQQIELVLQNDGQTRWPPGCCLRYVQGDLNVVVMDYCDTNEGGNSGNGNQWTIDKINVLEAVEPLASTTLKMTFLCVPTPITPSKIEMHWQMCTPDGYLFGQLINFQISVGSAVGDVVEQFGRLGQ</sequence>
<evidence type="ECO:0000313" key="3">
    <source>
        <dbReference type="EMBL" id="OXA55563.1"/>
    </source>
</evidence>
<evidence type="ECO:0000256" key="1">
    <source>
        <dbReference type="SAM" id="MobiDB-lite"/>
    </source>
</evidence>
<dbReference type="OrthoDB" id="661148at2759"/>
<dbReference type="InterPro" id="IPR013783">
    <property type="entry name" value="Ig-like_fold"/>
</dbReference>
<feature type="region of interest" description="Disordered" evidence="1">
    <location>
        <begin position="1"/>
        <end position="33"/>
    </location>
</feature>
<accession>A0A226ED81</accession>
<gene>
    <name evidence="3" type="ORF">Fcan01_09701</name>
</gene>
<evidence type="ECO:0000313" key="4">
    <source>
        <dbReference type="Proteomes" id="UP000198287"/>
    </source>
</evidence>
<dbReference type="Pfam" id="PF16158">
    <property type="entry name" value="N_BRCA1_IG"/>
    <property type="match status" value="1"/>
</dbReference>
<organism evidence="3 4">
    <name type="scientific">Folsomia candida</name>
    <name type="common">Springtail</name>
    <dbReference type="NCBI Taxonomy" id="158441"/>
    <lineage>
        <taxon>Eukaryota</taxon>
        <taxon>Metazoa</taxon>
        <taxon>Ecdysozoa</taxon>
        <taxon>Arthropoda</taxon>
        <taxon>Hexapoda</taxon>
        <taxon>Collembola</taxon>
        <taxon>Entomobryomorpha</taxon>
        <taxon>Isotomoidea</taxon>
        <taxon>Isotomidae</taxon>
        <taxon>Proisotominae</taxon>
        <taxon>Folsomia</taxon>
    </lineage>
</organism>
<dbReference type="OMA" id="HENIDHQ"/>
<keyword evidence="4" id="KW-1185">Reference proteome</keyword>
<dbReference type="Gene3D" id="1.10.8.10">
    <property type="entry name" value="DNA helicase RuvA subunit, C-terminal domain"/>
    <property type="match status" value="1"/>
</dbReference>
<dbReference type="Gene3D" id="2.60.40.10">
    <property type="entry name" value="Immunoglobulins"/>
    <property type="match status" value="1"/>
</dbReference>
<dbReference type="SUPFAM" id="SSF46934">
    <property type="entry name" value="UBA-like"/>
    <property type="match status" value="1"/>
</dbReference>
<dbReference type="EMBL" id="LNIX01000004">
    <property type="protein sequence ID" value="OXA55563.1"/>
    <property type="molecule type" value="Genomic_DNA"/>
</dbReference>
<dbReference type="InterPro" id="IPR009060">
    <property type="entry name" value="UBA-like_sf"/>
</dbReference>
<dbReference type="AlphaFoldDB" id="A0A226ED81"/>
<dbReference type="Pfam" id="PF14555">
    <property type="entry name" value="UBA_4"/>
    <property type="match status" value="1"/>
</dbReference>
<feature type="compositionally biased region" description="Pro residues" evidence="1">
    <location>
        <begin position="7"/>
        <end position="22"/>
    </location>
</feature>